<accession>A0A443S0S8</accession>
<protein>
    <recommendedName>
        <fullName evidence="1">C-type lectin domain-containing protein</fullName>
    </recommendedName>
</protein>
<evidence type="ECO:0000259" key="1">
    <source>
        <dbReference type="SMART" id="SM00034"/>
    </source>
</evidence>
<dbReference type="SUPFAM" id="SSF56436">
    <property type="entry name" value="C-type lectin-like"/>
    <property type="match status" value="1"/>
</dbReference>
<dbReference type="Proteomes" id="UP000288716">
    <property type="component" value="Unassembled WGS sequence"/>
</dbReference>
<dbReference type="STRING" id="299467.A0A443S0S8"/>
<reference evidence="2 3" key="1">
    <citation type="journal article" date="2018" name="Gigascience">
        <title>Genomes of trombidid mites reveal novel predicted allergens and laterally-transferred genes associated with secondary metabolism.</title>
        <authorList>
            <person name="Dong X."/>
            <person name="Chaisiri K."/>
            <person name="Xia D."/>
            <person name="Armstrong S.D."/>
            <person name="Fang Y."/>
            <person name="Donnelly M.J."/>
            <person name="Kadowaki T."/>
            <person name="McGarry J.W."/>
            <person name="Darby A.C."/>
            <person name="Makepeace B.L."/>
        </authorList>
    </citation>
    <scope>NUCLEOTIDE SEQUENCE [LARGE SCALE GENOMIC DNA]</scope>
    <source>
        <strain evidence="2">UoL-UT</strain>
    </source>
</reference>
<evidence type="ECO:0000313" key="3">
    <source>
        <dbReference type="Proteomes" id="UP000288716"/>
    </source>
</evidence>
<feature type="non-terminal residue" evidence="2">
    <location>
        <position position="1"/>
    </location>
</feature>
<dbReference type="InterPro" id="IPR001304">
    <property type="entry name" value="C-type_lectin-like"/>
</dbReference>
<dbReference type="InterPro" id="IPR016186">
    <property type="entry name" value="C-type_lectin-like/link_sf"/>
</dbReference>
<organism evidence="2 3">
    <name type="scientific">Leptotrombidium deliense</name>
    <dbReference type="NCBI Taxonomy" id="299467"/>
    <lineage>
        <taxon>Eukaryota</taxon>
        <taxon>Metazoa</taxon>
        <taxon>Ecdysozoa</taxon>
        <taxon>Arthropoda</taxon>
        <taxon>Chelicerata</taxon>
        <taxon>Arachnida</taxon>
        <taxon>Acari</taxon>
        <taxon>Acariformes</taxon>
        <taxon>Trombidiformes</taxon>
        <taxon>Prostigmata</taxon>
        <taxon>Anystina</taxon>
        <taxon>Parasitengona</taxon>
        <taxon>Trombiculoidea</taxon>
        <taxon>Trombiculidae</taxon>
        <taxon>Leptotrombidium</taxon>
    </lineage>
</organism>
<dbReference type="VEuPathDB" id="VectorBase:LDEU010920"/>
<dbReference type="SMART" id="SM00034">
    <property type="entry name" value="CLECT"/>
    <property type="match status" value="1"/>
</dbReference>
<name>A0A443S0S8_9ACAR</name>
<comment type="caution">
    <text evidence="2">The sequence shown here is derived from an EMBL/GenBank/DDBJ whole genome shotgun (WGS) entry which is preliminary data.</text>
</comment>
<dbReference type="EMBL" id="NCKV01013649">
    <property type="protein sequence ID" value="RWS21120.1"/>
    <property type="molecule type" value="Genomic_DNA"/>
</dbReference>
<proteinExistence type="predicted"/>
<dbReference type="Gene3D" id="3.10.100.10">
    <property type="entry name" value="Mannose-Binding Protein A, subunit A"/>
    <property type="match status" value="1"/>
</dbReference>
<dbReference type="AlphaFoldDB" id="A0A443S0S8"/>
<feature type="domain" description="C-type lectin" evidence="1">
    <location>
        <begin position="9"/>
        <end position="109"/>
    </location>
</feature>
<dbReference type="OrthoDB" id="10577577at2759"/>
<dbReference type="InterPro" id="IPR016187">
    <property type="entry name" value="CTDL_fold"/>
</dbReference>
<gene>
    <name evidence="2" type="ORF">B4U80_11929</name>
</gene>
<evidence type="ECO:0000313" key="2">
    <source>
        <dbReference type="EMBL" id="RWS21120.1"/>
    </source>
</evidence>
<keyword evidence="3" id="KW-1185">Reference proteome</keyword>
<sequence>YCFVIACGCEKGFFSFKGRQCVKLFEAKATYQMAEMVCKNYGNATIAWFEDIEEVEFYRLITYNVLNIKNNVWVNGKFDENYKHCACLTESEESVQFFNCDEKHSFLCKQQSKQENRLSLEDVEKLIDRKFNKLQEAIEMQRINLTTEIEKLKTLHLGISTALAVSENADNSSNNLPLTSSVMQRFFYISEKIDKCAGKYHFASLMGFI</sequence>